<protein>
    <submittedName>
        <fullName evidence="7">Glucosylceramidase</fullName>
        <ecNumber evidence="7">3.2.1.45</ecNumber>
    </submittedName>
</protein>
<gene>
    <name evidence="7" type="ORF">FHS19_004876</name>
</gene>
<dbReference type="PRINTS" id="PR00843">
    <property type="entry name" value="GLHYDRLASE30"/>
</dbReference>
<dbReference type="Pfam" id="PF17189">
    <property type="entry name" value="Glyco_hydro_30C"/>
    <property type="match status" value="1"/>
</dbReference>
<feature type="domain" description="Glycosyl hydrolase family 30 TIM-barrel" evidence="5">
    <location>
        <begin position="51"/>
        <end position="383"/>
    </location>
</feature>
<feature type="domain" description="Glycosyl hydrolase family 30 beta sandwich" evidence="6">
    <location>
        <begin position="386"/>
        <end position="446"/>
    </location>
</feature>
<proteinExistence type="inferred from homology"/>
<accession>A0A839TUF5</accession>
<comment type="caution">
    <text evidence="7">The sequence shown here is derived from an EMBL/GenBank/DDBJ whole genome shotgun (WGS) entry which is preliminary data.</text>
</comment>
<dbReference type="InterPro" id="IPR017853">
    <property type="entry name" value="GH"/>
</dbReference>
<dbReference type="GO" id="GO:0004348">
    <property type="term" value="F:glucosylceramidase activity"/>
    <property type="evidence" value="ECO:0007669"/>
    <property type="project" value="UniProtKB-EC"/>
</dbReference>
<dbReference type="GO" id="GO:0016020">
    <property type="term" value="C:membrane"/>
    <property type="evidence" value="ECO:0007669"/>
    <property type="project" value="GOC"/>
</dbReference>
<dbReference type="Gene3D" id="2.60.40.1180">
    <property type="entry name" value="Golgi alpha-mannosidase II"/>
    <property type="match status" value="1"/>
</dbReference>
<evidence type="ECO:0000256" key="4">
    <source>
        <dbReference type="RuleBase" id="RU361188"/>
    </source>
</evidence>
<dbReference type="InterPro" id="IPR033452">
    <property type="entry name" value="GH30_C"/>
</dbReference>
<dbReference type="Proteomes" id="UP000517523">
    <property type="component" value="Unassembled WGS sequence"/>
</dbReference>
<dbReference type="EC" id="3.2.1.45" evidence="7"/>
<evidence type="ECO:0000259" key="6">
    <source>
        <dbReference type="Pfam" id="PF17189"/>
    </source>
</evidence>
<keyword evidence="2" id="KW-0732">Signal</keyword>
<evidence type="ECO:0000259" key="5">
    <source>
        <dbReference type="Pfam" id="PF02055"/>
    </source>
</evidence>
<evidence type="ECO:0000313" key="8">
    <source>
        <dbReference type="Proteomes" id="UP000517523"/>
    </source>
</evidence>
<keyword evidence="3 4" id="KW-0378">Hydrolase</keyword>
<evidence type="ECO:0000256" key="2">
    <source>
        <dbReference type="ARBA" id="ARBA00022729"/>
    </source>
</evidence>
<dbReference type="InterPro" id="IPR033453">
    <property type="entry name" value="Glyco_hydro_30_TIM-barrel"/>
</dbReference>
<keyword evidence="4 7" id="KW-0326">Glycosidase</keyword>
<dbReference type="PANTHER" id="PTHR11069:SF23">
    <property type="entry name" value="LYSOSOMAL ACID GLUCOSYLCERAMIDASE"/>
    <property type="match status" value="1"/>
</dbReference>
<dbReference type="Gene3D" id="3.20.20.80">
    <property type="entry name" value="Glycosidases"/>
    <property type="match status" value="1"/>
</dbReference>
<reference evidence="7 8" key="1">
    <citation type="submission" date="2020-08" db="EMBL/GenBank/DDBJ databases">
        <title>Genomic Encyclopedia of Type Strains, Phase III (KMG-III): the genomes of soil and plant-associated and newly described type strains.</title>
        <authorList>
            <person name="Whitman W."/>
        </authorList>
    </citation>
    <scope>NUCLEOTIDE SEQUENCE [LARGE SCALE GENOMIC DNA]</scope>
    <source>
        <strain evidence="7 8">CECT 5831</strain>
    </source>
</reference>
<dbReference type="InterPro" id="IPR013780">
    <property type="entry name" value="Glyco_hydro_b"/>
</dbReference>
<dbReference type="PANTHER" id="PTHR11069">
    <property type="entry name" value="GLUCOSYLCERAMIDASE"/>
    <property type="match status" value="1"/>
</dbReference>
<sequence>MSKQAEVWLSTIDQQQKLQRQEPIPITERPSVPEAADRIQIDPRTTYQEMDGFGASFTDASAYLIYRVLDEEARAKVMKRLFDPAEGIGICFIRQVMGASDYTTRIYSYDDMPEGEEDFELKHFSIDHDREYIIPAVREALRINPAIKVMASPWSAPGWMKTSGHMITGKLRPECYGAYAQYFVKFVQAYEAAGIPIYAVSIQNEPGYEPKEYPGMLMTGAEEAEFIRDHLGPAFNAAGITAKILCYDHNWDVPQHPLTVLADPEAARYVAGVAWHVYGGEHEAMSQVKEAHPDKDAWFTEASGGSWIPPFRTAFLDQMKHVIRTTRNWSKTVVWWNLALDEHNGPTVLSNSTCRGLVQVSQAEKTVEYELDYYTMGHISKFVKPGAYRIASTTARDELESTAFRNPDGSVVLILSSRTEDERTVQVDTGGGYVTLTLPGEAAATVTWMYV</sequence>
<dbReference type="InterPro" id="IPR001139">
    <property type="entry name" value="Glyco_hydro_30"/>
</dbReference>
<evidence type="ECO:0000256" key="1">
    <source>
        <dbReference type="ARBA" id="ARBA00005382"/>
    </source>
</evidence>
<dbReference type="SUPFAM" id="SSF51445">
    <property type="entry name" value="(Trans)glycosidases"/>
    <property type="match status" value="1"/>
</dbReference>
<evidence type="ECO:0000256" key="3">
    <source>
        <dbReference type="ARBA" id="ARBA00022801"/>
    </source>
</evidence>
<name>A0A839TUF5_9BACL</name>
<evidence type="ECO:0000313" key="7">
    <source>
        <dbReference type="EMBL" id="MBB3130171.1"/>
    </source>
</evidence>
<comment type="similarity">
    <text evidence="1 4">Belongs to the glycosyl hydrolase 30 family.</text>
</comment>
<dbReference type="GO" id="GO:0006680">
    <property type="term" value="P:glucosylceramide catabolic process"/>
    <property type="evidence" value="ECO:0007669"/>
    <property type="project" value="TreeGrafter"/>
</dbReference>
<dbReference type="AlphaFoldDB" id="A0A839TUF5"/>
<organism evidence="7 8">
    <name type="scientific">Paenibacillus rhizosphaerae</name>
    <dbReference type="NCBI Taxonomy" id="297318"/>
    <lineage>
        <taxon>Bacteria</taxon>
        <taxon>Bacillati</taxon>
        <taxon>Bacillota</taxon>
        <taxon>Bacilli</taxon>
        <taxon>Bacillales</taxon>
        <taxon>Paenibacillaceae</taxon>
        <taxon>Paenibacillus</taxon>
    </lineage>
</organism>
<dbReference type="RefSeq" id="WP_183584306.1">
    <property type="nucleotide sequence ID" value="NZ_JACHXJ010000004.1"/>
</dbReference>
<dbReference type="Pfam" id="PF02055">
    <property type="entry name" value="Glyco_hydro_30"/>
    <property type="match status" value="1"/>
</dbReference>
<dbReference type="EMBL" id="JACHXJ010000004">
    <property type="protein sequence ID" value="MBB3130171.1"/>
    <property type="molecule type" value="Genomic_DNA"/>
</dbReference>